<proteinExistence type="predicted"/>
<reference evidence="1 2" key="1">
    <citation type="submission" date="2021-07" db="EMBL/GenBank/DDBJ databases">
        <authorList>
            <person name="Palmer J.M."/>
        </authorList>
    </citation>
    <scope>NUCLEOTIDE SEQUENCE [LARGE SCALE GENOMIC DNA]</scope>
    <source>
        <strain evidence="1 2">AT_MEX2019</strain>
        <tissue evidence="1">Muscle</tissue>
    </source>
</reference>
<dbReference type="Proteomes" id="UP001345963">
    <property type="component" value="Unassembled WGS sequence"/>
</dbReference>
<evidence type="ECO:0008006" key="3">
    <source>
        <dbReference type="Google" id="ProtNLM"/>
    </source>
</evidence>
<comment type="caution">
    <text evidence="1">The sequence shown here is derived from an EMBL/GenBank/DDBJ whole genome shotgun (WGS) entry which is preliminary data.</text>
</comment>
<name>A0ABU7AFH7_9TELE</name>
<organism evidence="1 2">
    <name type="scientific">Ataeniobius toweri</name>
    <dbReference type="NCBI Taxonomy" id="208326"/>
    <lineage>
        <taxon>Eukaryota</taxon>
        <taxon>Metazoa</taxon>
        <taxon>Chordata</taxon>
        <taxon>Craniata</taxon>
        <taxon>Vertebrata</taxon>
        <taxon>Euteleostomi</taxon>
        <taxon>Actinopterygii</taxon>
        <taxon>Neopterygii</taxon>
        <taxon>Teleostei</taxon>
        <taxon>Neoteleostei</taxon>
        <taxon>Acanthomorphata</taxon>
        <taxon>Ovalentaria</taxon>
        <taxon>Atherinomorphae</taxon>
        <taxon>Cyprinodontiformes</taxon>
        <taxon>Goodeidae</taxon>
        <taxon>Ataeniobius</taxon>
    </lineage>
</organism>
<evidence type="ECO:0000313" key="1">
    <source>
        <dbReference type="EMBL" id="MED6236857.1"/>
    </source>
</evidence>
<protein>
    <recommendedName>
        <fullName evidence="3">LAGLIDADG homing endonuclease</fullName>
    </recommendedName>
</protein>
<gene>
    <name evidence="1" type="ORF">ATANTOWER_015218</name>
</gene>
<sequence>MPLKRLADSPTYFYNFPCILFSQGFAASHKRMYFFEAFSSKGVVSGVTQMTESRADIRLKATVTASHTELRRHINLETTLGSLEIIANNKKQHKKPACLLLGLAMG</sequence>
<accession>A0ABU7AFH7</accession>
<evidence type="ECO:0000313" key="2">
    <source>
        <dbReference type="Proteomes" id="UP001345963"/>
    </source>
</evidence>
<dbReference type="EMBL" id="JAHUTI010012994">
    <property type="protein sequence ID" value="MED6236857.1"/>
    <property type="molecule type" value="Genomic_DNA"/>
</dbReference>
<keyword evidence="2" id="KW-1185">Reference proteome</keyword>